<sequence length="523" mass="56426">MKLRRLVAALAATVTVAGLAACAPDGGAAAKPRYAGPTRTLVLYDSTGPYGYLGELYAMETANLASHFGTWTAEPVSRYQAGQIGQYTLTVYVGSTYDEPIPPAFLDDVAGDAGAVLWLGANIWQLARKHPDVTGRTGFRADTYDAASVGEVRYNSTSLTRDAEHAGNLVGVAVTDPAKATPLAQAVRGDGSTVPWAVRGANLTYVAEVPYTYTTPDDRYYALCDLLFDLLGQATQVRHRALVRLEDVSPATDPAQLREIVDYLHRRNVPFAVAAYVRYDDPTGLYHRGKPVHSQLSDTPALIEALRYAADHGGTVIMHGTTHGYAGAPNPYGVSGEDFEFYRARVADDDRVVLDGPVAEDSAGWVRDRLEAARAQWTAAKLPVPTIFEFPHYAASALDYRTVSAEVTARYECAMYFSGVLAGTAPDATRYASQCFPYPVRDVYGAPVIPETLGNVQTRPYNGHATRSPDDILASAKRQLIVRDGVASFFYHPALGLGGLPKIIEGMQAMGYTFVPATSAILR</sequence>
<evidence type="ECO:0000313" key="3">
    <source>
        <dbReference type="Proteomes" id="UP001500218"/>
    </source>
</evidence>
<dbReference type="Proteomes" id="UP001500218">
    <property type="component" value="Unassembled WGS sequence"/>
</dbReference>
<feature type="chain" id="PRO_5046923739" evidence="1">
    <location>
        <begin position="21"/>
        <end position="523"/>
    </location>
</feature>
<dbReference type="CDD" id="cd10923">
    <property type="entry name" value="CE4_COG5298"/>
    <property type="match status" value="1"/>
</dbReference>
<dbReference type="Pfam" id="PF10096">
    <property type="entry name" value="DUF2334"/>
    <property type="match status" value="1"/>
</dbReference>
<dbReference type="PROSITE" id="PS51257">
    <property type="entry name" value="PROKAR_LIPOPROTEIN"/>
    <property type="match status" value="1"/>
</dbReference>
<comment type="caution">
    <text evidence="2">The sequence shown here is derived from an EMBL/GenBank/DDBJ whole genome shotgun (WGS) entry which is preliminary data.</text>
</comment>
<feature type="signal peptide" evidence="1">
    <location>
        <begin position="1"/>
        <end position="20"/>
    </location>
</feature>
<reference evidence="2 3" key="1">
    <citation type="journal article" date="2019" name="Int. J. Syst. Evol. Microbiol.">
        <title>The Global Catalogue of Microorganisms (GCM) 10K type strain sequencing project: providing services to taxonomists for standard genome sequencing and annotation.</title>
        <authorList>
            <consortium name="The Broad Institute Genomics Platform"/>
            <consortium name="The Broad Institute Genome Sequencing Center for Infectious Disease"/>
            <person name="Wu L."/>
            <person name="Ma J."/>
        </authorList>
    </citation>
    <scope>NUCLEOTIDE SEQUENCE [LARGE SCALE GENOMIC DNA]</scope>
    <source>
        <strain evidence="2 3">JCM 13250</strain>
    </source>
</reference>
<proteinExistence type="predicted"/>
<accession>A0ABN2LCG5</accession>
<evidence type="ECO:0000256" key="1">
    <source>
        <dbReference type="SAM" id="SignalP"/>
    </source>
</evidence>
<gene>
    <name evidence="2" type="ORF">GCM10009682_01620</name>
</gene>
<evidence type="ECO:0000313" key="2">
    <source>
        <dbReference type="EMBL" id="GAA1783283.1"/>
    </source>
</evidence>
<name>A0ABN2LCG5_9ACTN</name>
<dbReference type="EMBL" id="BAAALT010000003">
    <property type="protein sequence ID" value="GAA1783283.1"/>
    <property type="molecule type" value="Genomic_DNA"/>
</dbReference>
<protein>
    <submittedName>
        <fullName evidence="2">Polysaccharide deacetylase family protein</fullName>
    </submittedName>
</protein>
<dbReference type="RefSeq" id="WP_344125096.1">
    <property type="nucleotide sequence ID" value="NZ_BAAALT010000003.1"/>
</dbReference>
<keyword evidence="3" id="KW-1185">Reference proteome</keyword>
<keyword evidence="1" id="KW-0732">Signal</keyword>
<dbReference type="InterPro" id="IPR018763">
    <property type="entry name" value="DUF2334"/>
</dbReference>
<organism evidence="2 3">
    <name type="scientific">Luedemannella flava</name>
    <dbReference type="NCBI Taxonomy" id="349316"/>
    <lineage>
        <taxon>Bacteria</taxon>
        <taxon>Bacillati</taxon>
        <taxon>Actinomycetota</taxon>
        <taxon>Actinomycetes</taxon>
        <taxon>Micromonosporales</taxon>
        <taxon>Micromonosporaceae</taxon>
        <taxon>Luedemannella</taxon>
    </lineage>
</organism>